<keyword evidence="2" id="KW-1185">Reference proteome</keyword>
<organism evidence="1 2">
    <name type="scientific">Paramecium tetraurelia</name>
    <dbReference type="NCBI Taxonomy" id="5888"/>
    <lineage>
        <taxon>Eukaryota</taxon>
        <taxon>Sar</taxon>
        <taxon>Alveolata</taxon>
        <taxon>Ciliophora</taxon>
        <taxon>Intramacronucleata</taxon>
        <taxon>Oligohymenophorea</taxon>
        <taxon>Peniculida</taxon>
        <taxon>Parameciidae</taxon>
        <taxon>Paramecium</taxon>
    </lineage>
</organism>
<dbReference type="AlphaFoldDB" id="A0D1Y6"/>
<accession>A0D1Y6</accession>
<evidence type="ECO:0000313" key="2">
    <source>
        <dbReference type="Proteomes" id="UP000000600"/>
    </source>
</evidence>
<evidence type="ECO:0000313" key="1">
    <source>
        <dbReference type="EMBL" id="CAK77053.1"/>
    </source>
</evidence>
<dbReference type="Proteomes" id="UP000000600">
    <property type="component" value="Unassembled WGS sequence"/>
</dbReference>
<gene>
    <name evidence="1" type="ORF">GSPATT00039187001</name>
</gene>
<protein>
    <submittedName>
        <fullName evidence="1">Uncharacterized protein</fullName>
    </submittedName>
</protein>
<dbReference type="RefSeq" id="XP_001444450.1">
    <property type="nucleotide sequence ID" value="XM_001444413.1"/>
</dbReference>
<dbReference type="EMBL" id="CT868257">
    <property type="protein sequence ID" value="CAK77053.1"/>
    <property type="molecule type" value="Genomic_DNA"/>
</dbReference>
<dbReference type="KEGG" id="ptm:GSPATT00039187001"/>
<dbReference type="HOGENOM" id="CLU_2113684_0_0_1"/>
<reference evidence="1 2" key="1">
    <citation type="journal article" date="2006" name="Nature">
        <title>Global trends of whole-genome duplications revealed by the ciliate Paramecium tetraurelia.</title>
        <authorList>
            <consortium name="Genoscope"/>
            <person name="Aury J.-M."/>
            <person name="Jaillon O."/>
            <person name="Duret L."/>
            <person name="Noel B."/>
            <person name="Jubin C."/>
            <person name="Porcel B.M."/>
            <person name="Segurens B."/>
            <person name="Daubin V."/>
            <person name="Anthouard V."/>
            <person name="Aiach N."/>
            <person name="Arnaiz O."/>
            <person name="Billaut A."/>
            <person name="Beisson J."/>
            <person name="Blanc I."/>
            <person name="Bouhouche K."/>
            <person name="Camara F."/>
            <person name="Duharcourt S."/>
            <person name="Guigo R."/>
            <person name="Gogendeau D."/>
            <person name="Katinka M."/>
            <person name="Keller A.-M."/>
            <person name="Kissmehl R."/>
            <person name="Klotz C."/>
            <person name="Koll F."/>
            <person name="Le Moue A."/>
            <person name="Lepere C."/>
            <person name="Malinsky S."/>
            <person name="Nowacki M."/>
            <person name="Nowak J.K."/>
            <person name="Plattner H."/>
            <person name="Poulain J."/>
            <person name="Ruiz F."/>
            <person name="Serrano V."/>
            <person name="Zagulski M."/>
            <person name="Dessen P."/>
            <person name="Betermier M."/>
            <person name="Weissenbach J."/>
            <person name="Scarpelli C."/>
            <person name="Schachter V."/>
            <person name="Sperling L."/>
            <person name="Meyer E."/>
            <person name="Cohen J."/>
            <person name="Wincker P."/>
        </authorList>
    </citation>
    <scope>NUCLEOTIDE SEQUENCE [LARGE SCALE GENOMIC DNA]</scope>
    <source>
        <strain evidence="1 2">Stock d4-2</strain>
    </source>
</reference>
<dbReference type="OrthoDB" id="309516at2759"/>
<sequence>MIKQKMIEKEEDLVCSMNHKLPIYMVVCDKTIDKKKRLLCNLCMDNLETNLNNVMSFKKVAQLIEENQKKKVEQMEQDIMMNINQIYELQKTFDQLKSYIIQQLDQFISNTNEMG</sequence>
<dbReference type="InParanoid" id="A0D1Y6"/>
<dbReference type="OMA" id="NFESEQQ"/>
<name>A0D1Y6_PARTE</name>
<dbReference type="GeneID" id="5030235"/>
<proteinExistence type="predicted"/>